<keyword evidence="6 19" id="KW-0812">Transmembrane</keyword>
<evidence type="ECO:0000256" key="13">
    <source>
        <dbReference type="ARBA" id="ARBA00023209"/>
    </source>
</evidence>
<gene>
    <name evidence="20" type="ORF">A2704_00975</name>
</gene>
<dbReference type="GO" id="GO:0046872">
    <property type="term" value="F:metal ion binding"/>
    <property type="evidence" value="ECO:0007669"/>
    <property type="project" value="UniProtKB-KW"/>
</dbReference>
<evidence type="ECO:0000256" key="16">
    <source>
        <dbReference type="PIRSR" id="PIRSR600829-2"/>
    </source>
</evidence>
<evidence type="ECO:0000256" key="7">
    <source>
        <dbReference type="ARBA" id="ARBA00022741"/>
    </source>
</evidence>
<protein>
    <recommendedName>
        <fullName evidence="22">Diacylglycerol kinase</fullName>
    </recommendedName>
</protein>
<evidence type="ECO:0000256" key="3">
    <source>
        <dbReference type="ARBA" id="ARBA00022475"/>
    </source>
</evidence>
<feature type="binding site" evidence="17">
    <location>
        <begin position="90"/>
        <end position="91"/>
    </location>
    <ligand>
        <name>ATP</name>
        <dbReference type="ChEBI" id="CHEBI:30616"/>
    </ligand>
</feature>
<evidence type="ECO:0000313" key="21">
    <source>
        <dbReference type="Proteomes" id="UP000176445"/>
    </source>
</evidence>
<sequence length="121" mass="13892">MHFHPLRKSFIYALRGLRTVFREERNFRVQIFAAAAVLVLAWFLRLRAWEILVILLVSAFVLVLELLNSVTERLIDVFRPRLHHAVAEIKDIMAGAVLVSSVTSVIVAVIIFVPYIIQLLQ</sequence>
<dbReference type="InterPro" id="IPR000829">
    <property type="entry name" value="DAGK"/>
</dbReference>
<keyword evidence="18" id="KW-0479">Metal-binding</keyword>
<comment type="similarity">
    <text evidence="2">Belongs to the bacterial diacylglycerol kinase family.</text>
</comment>
<dbReference type="CDD" id="cd14263">
    <property type="entry name" value="DAGK_IM_like"/>
    <property type="match status" value="1"/>
</dbReference>
<feature type="binding site" evidence="17">
    <location>
        <position position="72"/>
    </location>
    <ligand>
        <name>ATP</name>
        <dbReference type="ChEBI" id="CHEBI:30616"/>
    </ligand>
</feature>
<feature type="binding site" evidence="17">
    <location>
        <position position="12"/>
    </location>
    <ligand>
        <name>ATP</name>
        <dbReference type="ChEBI" id="CHEBI:30616"/>
    </ligand>
</feature>
<feature type="binding site" evidence="18">
    <location>
        <position position="24"/>
    </location>
    <ligand>
        <name>a divalent metal cation</name>
        <dbReference type="ChEBI" id="CHEBI:60240"/>
    </ligand>
</feature>
<evidence type="ECO:0000256" key="2">
    <source>
        <dbReference type="ARBA" id="ARBA00005967"/>
    </source>
</evidence>
<dbReference type="GO" id="GO:0005524">
    <property type="term" value="F:ATP binding"/>
    <property type="evidence" value="ECO:0007669"/>
    <property type="project" value="UniProtKB-KW"/>
</dbReference>
<dbReference type="AlphaFoldDB" id="A0A1F6CNE6"/>
<dbReference type="GO" id="GO:0008654">
    <property type="term" value="P:phospholipid biosynthetic process"/>
    <property type="evidence" value="ECO:0007669"/>
    <property type="project" value="UniProtKB-KW"/>
</dbReference>
<evidence type="ECO:0000256" key="9">
    <source>
        <dbReference type="ARBA" id="ARBA00022840"/>
    </source>
</evidence>
<feature type="active site" description="Proton acceptor" evidence="15">
    <location>
        <position position="65"/>
    </location>
</feature>
<evidence type="ECO:0000256" key="10">
    <source>
        <dbReference type="ARBA" id="ARBA00022989"/>
    </source>
</evidence>
<dbReference type="Gene3D" id="1.10.287.3610">
    <property type="match status" value="1"/>
</dbReference>
<evidence type="ECO:0000256" key="15">
    <source>
        <dbReference type="PIRSR" id="PIRSR600829-1"/>
    </source>
</evidence>
<evidence type="ECO:0000256" key="11">
    <source>
        <dbReference type="ARBA" id="ARBA00023098"/>
    </source>
</evidence>
<keyword evidence="9 17" id="KW-0067">ATP-binding</keyword>
<dbReference type="EMBL" id="MFKW01000044">
    <property type="protein sequence ID" value="OGG50713.1"/>
    <property type="molecule type" value="Genomic_DNA"/>
</dbReference>
<proteinExistence type="inferred from homology"/>
<keyword evidence="3" id="KW-1003">Cell membrane</keyword>
<feature type="transmembrane region" description="Helical" evidence="19">
    <location>
        <begin position="92"/>
        <end position="117"/>
    </location>
</feature>
<evidence type="ECO:0000256" key="19">
    <source>
        <dbReference type="SAM" id="Phobius"/>
    </source>
</evidence>
<evidence type="ECO:0008006" key="22">
    <source>
        <dbReference type="Google" id="ProtNLM"/>
    </source>
</evidence>
<evidence type="ECO:0000256" key="6">
    <source>
        <dbReference type="ARBA" id="ARBA00022692"/>
    </source>
</evidence>
<keyword evidence="11" id="KW-0443">Lipid metabolism</keyword>
<organism evidence="20 21">
    <name type="scientific">Candidatus Kaiserbacteria bacterium RIFCSPHIGHO2_01_FULL_54_36b</name>
    <dbReference type="NCBI Taxonomy" id="1798483"/>
    <lineage>
        <taxon>Bacteria</taxon>
        <taxon>Candidatus Kaiseribacteriota</taxon>
    </lineage>
</organism>
<evidence type="ECO:0000256" key="1">
    <source>
        <dbReference type="ARBA" id="ARBA00004651"/>
    </source>
</evidence>
<feature type="transmembrane region" description="Helical" evidence="19">
    <location>
        <begin position="27"/>
        <end position="45"/>
    </location>
</feature>
<evidence type="ECO:0000256" key="5">
    <source>
        <dbReference type="ARBA" id="ARBA00022679"/>
    </source>
</evidence>
<evidence type="ECO:0000256" key="4">
    <source>
        <dbReference type="ARBA" id="ARBA00022516"/>
    </source>
</evidence>
<dbReference type="PANTHER" id="PTHR34299">
    <property type="entry name" value="DIACYLGLYCEROL KINASE"/>
    <property type="match status" value="1"/>
</dbReference>
<accession>A0A1F6CNE6</accession>
<evidence type="ECO:0000256" key="8">
    <source>
        <dbReference type="ARBA" id="ARBA00022777"/>
    </source>
</evidence>
<comment type="caution">
    <text evidence="20">The sequence shown here is derived from an EMBL/GenBank/DDBJ whole genome shotgun (WGS) entry which is preliminary data.</text>
</comment>
<keyword evidence="18" id="KW-0460">Magnesium</keyword>
<evidence type="ECO:0000256" key="12">
    <source>
        <dbReference type="ARBA" id="ARBA00023136"/>
    </source>
</evidence>
<comment type="cofactor">
    <cofactor evidence="18">
        <name>Mg(2+)</name>
        <dbReference type="ChEBI" id="CHEBI:18420"/>
    </cofactor>
    <text evidence="18">Mn(2+), Zn(2+), Cd(2+) and Co(2+) support activity to lesser extents.</text>
</comment>
<keyword evidence="7 17" id="KW-0547">Nucleotide-binding</keyword>
<evidence type="ECO:0000256" key="18">
    <source>
        <dbReference type="PIRSR" id="PIRSR600829-4"/>
    </source>
</evidence>
<keyword evidence="4" id="KW-0444">Lipid biosynthesis</keyword>
<dbReference type="GO" id="GO:0016301">
    <property type="term" value="F:kinase activity"/>
    <property type="evidence" value="ECO:0007669"/>
    <property type="project" value="UniProtKB-KW"/>
</dbReference>
<dbReference type="Pfam" id="PF01219">
    <property type="entry name" value="DAGK_prokar"/>
    <property type="match status" value="1"/>
</dbReference>
<keyword evidence="10 19" id="KW-1133">Transmembrane helix</keyword>
<keyword evidence="12 19" id="KW-0472">Membrane</keyword>
<evidence type="ECO:0000256" key="17">
    <source>
        <dbReference type="PIRSR" id="PIRSR600829-3"/>
    </source>
</evidence>
<keyword evidence="8" id="KW-0418">Kinase</keyword>
<keyword evidence="14" id="KW-1208">Phospholipid metabolism</keyword>
<keyword evidence="5" id="KW-0808">Transferase</keyword>
<dbReference type="PANTHER" id="PTHR34299:SF1">
    <property type="entry name" value="DIACYLGLYCEROL KINASE"/>
    <property type="match status" value="1"/>
</dbReference>
<feature type="binding site" evidence="17">
    <location>
        <position position="24"/>
    </location>
    <ligand>
        <name>ATP</name>
        <dbReference type="ChEBI" id="CHEBI:30616"/>
    </ligand>
</feature>
<dbReference type="Proteomes" id="UP000176445">
    <property type="component" value="Unassembled WGS sequence"/>
</dbReference>
<reference evidence="20 21" key="1">
    <citation type="journal article" date="2016" name="Nat. Commun.">
        <title>Thousands of microbial genomes shed light on interconnected biogeochemical processes in an aquifer system.</title>
        <authorList>
            <person name="Anantharaman K."/>
            <person name="Brown C.T."/>
            <person name="Hug L.A."/>
            <person name="Sharon I."/>
            <person name="Castelle C.J."/>
            <person name="Probst A.J."/>
            <person name="Thomas B.C."/>
            <person name="Singh A."/>
            <person name="Wilkins M.J."/>
            <person name="Karaoz U."/>
            <person name="Brodie E.L."/>
            <person name="Williams K.H."/>
            <person name="Hubbard S.S."/>
            <person name="Banfield J.F."/>
        </authorList>
    </citation>
    <scope>NUCLEOTIDE SEQUENCE [LARGE SCALE GENOMIC DNA]</scope>
</reference>
<feature type="binding site" evidence="18">
    <location>
        <position position="72"/>
    </location>
    <ligand>
        <name>a divalent metal cation</name>
        <dbReference type="ChEBI" id="CHEBI:60240"/>
    </ligand>
</feature>
<feature type="transmembrane region" description="Helical" evidence="19">
    <location>
        <begin position="51"/>
        <end position="71"/>
    </location>
</feature>
<dbReference type="InterPro" id="IPR036945">
    <property type="entry name" value="DAGK_sf"/>
</dbReference>
<keyword evidence="13" id="KW-0594">Phospholipid biosynthesis</keyword>
<evidence type="ECO:0000256" key="14">
    <source>
        <dbReference type="ARBA" id="ARBA00023264"/>
    </source>
</evidence>
<feature type="binding site" evidence="16">
    <location>
        <position position="65"/>
    </location>
    <ligand>
        <name>substrate</name>
    </ligand>
</feature>
<comment type="subcellular location">
    <subcellularLocation>
        <location evidence="1">Cell membrane</location>
        <topology evidence="1">Multi-pass membrane protein</topology>
    </subcellularLocation>
</comment>
<name>A0A1F6CNE6_9BACT</name>
<dbReference type="GO" id="GO:0005886">
    <property type="term" value="C:plasma membrane"/>
    <property type="evidence" value="ECO:0007669"/>
    <property type="project" value="UniProtKB-SubCell"/>
</dbReference>
<evidence type="ECO:0000313" key="20">
    <source>
        <dbReference type="EMBL" id="OGG50713.1"/>
    </source>
</evidence>